<protein>
    <recommendedName>
        <fullName evidence="4">Stealth protein CR2 conserved region 2 domain-containing protein</fullName>
    </recommendedName>
</protein>
<accession>A0A412G5Y8</accession>
<dbReference type="PANTHER" id="PTHR24045:SF0">
    <property type="entry name" value="N-ACETYLGLUCOSAMINE-1-PHOSPHOTRANSFERASE SUBUNITS ALPHA_BETA"/>
    <property type="match status" value="1"/>
</dbReference>
<evidence type="ECO:0000313" key="6">
    <source>
        <dbReference type="Proteomes" id="UP000284178"/>
    </source>
</evidence>
<name>A0A412G5Y8_9FIRM</name>
<dbReference type="EMBL" id="QRUP01000002">
    <property type="protein sequence ID" value="RGR76393.1"/>
    <property type="molecule type" value="Genomic_DNA"/>
</dbReference>
<comment type="caution">
    <text evidence="5">The sequence shown here is derived from an EMBL/GenBank/DDBJ whole genome shotgun (WGS) entry which is preliminary data.</text>
</comment>
<dbReference type="GO" id="GO:0000271">
    <property type="term" value="P:polysaccharide biosynthetic process"/>
    <property type="evidence" value="ECO:0007669"/>
    <property type="project" value="UniProtKB-KW"/>
</dbReference>
<feature type="domain" description="Stealth protein CR2 conserved region 2" evidence="4">
    <location>
        <begin position="41"/>
        <end position="142"/>
    </location>
</feature>
<dbReference type="InterPro" id="IPR047141">
    <property type="entry name" value="Stealth"/>
</dbReference>
<evidence type="ECO:0000256" key="2">
    <source>
        <dbReference type="ARBA" id="ARBA00022679"/>
    </source>
</evidence>
<keyword evidence="6" id="KW-1185">Reference proteome</keyword>
<evidence type="ECO:0000256" key="3">
    <source>
        <dbReference type="ARBA" id="ARBA00023169"/>
    </source>
</evidence>
<gene>
    <name evidence="5" type="ORF">DWY25_03285</name>
</gene>
<evidence type="ECO:0000313" key="5">
    <source>
        <dbReference type="EMBL" id="RGR76393.1"/>
    </source>
</evidence>
<dbReference type="InterPro" id="IPR021520">
    <property type="entry name" value="Stealth_CR2"/>
</dbReference>
<dbReference type="GO" id="GO:0016772">
    <property type="term" value="F:transferase activity, transferring phosphorus-containing groups"/>
    <property type="evidence" value="ECO:0007669"/>
    <property type="project" value="InterPro"/>
</dbReference>
<sequence length="374" mass="43383">MRKVMNEIGFVLTYLDSYDIEWQCKKNKYKYGETVDVNPNRYRDWTDLRFFFRGIEKYVPRVRKIHIVTCGHVSSWLNAGHPQINVVKHGDYIPKKWLPTFSSCCIDMNLHRIGDLADQFVYLNDDMILTAPVKQTDFFNDGKSCDSVILSPRAYEMTEGLALHIAPIAGTAVINKHFQKKKVLRKNPRQWLNVKYGSGLLRTLSLLTYPHFISFLNLHLPYSYLKSTYRTVWEEEGALLSQSSAHRFREPMDVNHWIFSYWQYAFGNFHPRSTRFGKCFQIHSMEGAEKVAEAVKNQKYKVVCLNDGVLKNYVGGHQQHSGLSECWTGYHITKKIFIRKIRQKSRIVFDFPNADAGNFACAISPKTIRMGVAA</sequence>
<reference evidence="5 6" key="1">
    <citation type="submission" date="2018-08" db="EMBL/GenBank/DDBJ databases">
        <title>A genome reference for cultivated species of the human gut microbiota.</title>
        <authorList>
            <person name="Zou Y."/>
            <person name="Xue W."/>
            <person name="Luo G."/>
        </authorList>
    </citation>
    <scope>NUCLEOTIDE SEQUENCE [LARGE SCALE GENOMIC DNA]</scope>
    <source>
        <strain evidence="5 6">AF24-29</strain>
    </source>
</reference>
<proteinExistence type="inferred from homology"/>
<dbReference type="AlphaFoldDB" id="A0A412G5Y8"/>
<keyword evidence="2" id="KW-0808">Transferase</keyword>
<keyword evidence="3" id="KW-0270">Exopolysaccharide synthesis</keyword>
<comment type="similarity">
    <text evidence="1">Belongs to the stealth family.</text>
</comment>
<dbReference type="Pfam" id="PF11380">
    <property type="entry name" value="Stealth_CR2"/>
    <property type="match status" value="1"/>
</dbReference>
<dbReference type="PANTHER" id="PTHR24045">
    <property type="match status" value="1"/>
</dbReference>
<dbReference type="Proteomes" id="UP000284178">
    <property type="component" value="Unassembled WGS sequence"/>
</dbReference>
<organism evidence="5 6">
    <name type="scientific">Holdemania filiformis</name>
    <dbReference type="NCBI Taxonomy" id="61171"/>
    <lineage>
        <taxon>Bacteria</taxon>
        <taxon>Bacillati</taxon>
        <taxon>Bacillota</taxon>
        <taxon>Erysipelotrichia</taxon>
        <taxon>Erysipelotrichales</taxon>
        <taxon>Erysipelotrichaceae</taxon>
        <taxon>Holdemania</taxon>
    </lineage>
</organism>
<evidence type="ECO:0000259" key="4">
    <source>
        <dbReference type="Pfam" id="PF11380"/>
    </source>
</evidence>
<evidence type="ECO:0000256" key="1">
    <source>
        <dbReference type="ARBA" id="ARBA00007583"/>
    </source>
</evidence>